<dbReference type="HOGENOM" id="CLU_131505_1_0_6"/>
<feature type="signal peptide" evidence="2">
    <location>
        <begin position="1"/>
        <end position="27"/>
    </location>
</feature>
<keyword evidence="2" id="KW-0732">Signal</keyword>
<dbReference type="NCBIfam" id="NF040487">
    <property type="entry name" value="T3SS_CigR_fam"/>
    <property type="match status" value="1"/>
</dbReference>
<dbReference type="AlphaFoldDB" id="A6V4P6"/>
<sequence>MIMFNTRSVLALVVSLSLIGGTPAALADPGNGKGNPHGNQMDGGKGNKGNKGNQGGNDNHGGPGNKGGGNAGQKGNSGQKGNGGGDWSSGPRIDVGGVRVILGDNRGYWSPGPALPPGIQKNLARGKPLPPGIAKKLDGRLLGRLPHYDGYEWMQAGTDLLLVAVATGLIYEVLDNVLD</sequence>
<evidence type="ECO:0008006" key="5">
    <source>
        <dbReference type="Google" id="ProtNLM"/>
    </source>
</evidence>
<dbReference type="EMBL" id="CP000744">
    <property type="protein sequence ID" value="ABR82109.1"/>
    <property type="molecule type" value="Genomic_DNA"/>
</dbReference>
<evidence type="ECO:0000313" key="4">
    <source>
        <dbReference type="Proteomes" id="UP000001582"/>
    </source>
</evidence>
<accession>A6V4P6</accession>
<evidence type="ECO:0000256" key="1">
    <source>
        <dbReference type="SAM" id="MobiDB-lite"/>
    </source>
</evidence>
<feature type="chain" id="PRO_5002701575" description="RcnB family protein" evidence="2">
    <location>
        <begin position="28"/>
        <end position="179"/>
    </location>
</feature>
<reference evidence="3 4" key="2">
    <citation type="journal article" date="2010" name="PLoS ONE">
        <title>Complete genome sequence of the multiresistant taxonomic outlier Pseudomonas aeruginosa PA7.</title>
        <authorList>
            <person name="Roy P.H."/>
            <person name="Tetu S.G."/>
            <person name="Larouche A."/>
            <person name="Elbourne L."/>
            <person name="Tremblay S."/>
            <person name="Ren Q."/>
            <person name="Dodson R."/>
            <person name="Harkins D."/>
            <person name="Shay R."/>
            <person name="Watkins K."/>
            <person name="Mahamoud Y."/>
            <person name="Paulsen I.T."/>
        </authorList>
    </citation>
    <scope>NUCLEOTIDE SEQUENCE [LARGE SCALE GENOMIC DNA]</scope>
    <source>
        <strain evidence="3 4">PA7</strain>
    </source>
</reference>
<feature type="compositionally biased region" description="Gly residues" evidence="1">
    <location>
        <begin position="78"/>
        <end position="87"/>
    </location>
</feature>
<dbReference type="KEGG" id="pap:PSPA7_2671"/>
<reference evidence="3 4" key="1">
    <citation type="submission" date="2007-06" db="EMBL/GenBank/DDBJ databases">
        <authorList>
            <person name="Dodson R.J."/>
            <person name="Harkins D."/>
            <person name="Paulsen I.T."/>
        </authorList>
    </citation>
    <scope>NUCLEOTIDE SEQUENCE [LARGE SCALE GENOMIC DNA]</scope>
    <source>
        <strain evidence="3 4">PA7</strain>
    </source>
</reference>
<protein>
    <recommendedName>
        <fullName evidence="5">RcnB family protein</fullName>
    </recommendedName>
</protein>
<feature type="region of interest" description="Disordered" evidence="1">
    <location>
        <begin position="27"/>
        <end position="92"/>
    </location>
</feature>
<proteinExistence type="predicted"/>
<evidence type="ECO:0000313" key="3">
    <source>
        <dbReference type="EMBL" id="ABR82109.1"/>
    </source>
</evidence>
<feature type="compositionally biased region" description="Gly residues" evidence="1">
    <location>
        <begin position="31"/>
        <end position="72"/>
    </location>
</feature>
<gene>
    <name evidence="3" type="ordered locus">PSPA7_2671</name>
</gene>
<dbReference type="Proteomes" id="UP000001582">
    <property type="component" value="Chromosome"/>
</dbReference>
<dbReference type="Gene3D" id="3.10.450.160">
    <property type="entry name" value="inner membrane protein cigr"/>
    <property type="match status" value="1"/>
</dbReference>
<organism evidence="3 4">
    <name type="scientific">Pseudomonas paraeruginosa (strain DSM 24068 / PA7)</name>
    <name type="common">Pseudomonas aeruginosa (strain PA7)</name>
    <dbReference type="NCBI Taxonomy" id="381754"/>
    <lineage>
        <taxon>Bacteria</taxon>
        <taxon>Pseudomonadati</taxon>
        <taxon>Pseudomonadota</taxon>
        <taxon>Gammaproteobacteria</taxon>
        <taxon>Pseudomonadales</taxon>
        <taxon>Pseudomonadaceae</taxon>
        <taxon>Pseudomonas</taxon>
        <taxon>Pseudomonas paraeruginosa</taxon>
    </lineage>
</organism>
<evidence type="ECO:0000256" key="2">
    <source>
        <dbReference type="SAM" id="SignalP"/>
    </source>
</evidence>
<name>A6V4P6_PSEP7</name>